<evidence type="ECO:0000256" key="4">
    <source>
        <dbReference type="SAM" id="MobiDB-lite"/>
    </source>
</evidence>
<keyword evidence="1 3" id="KW-0963">Cytoplasm</keyword>
<reference evidence="7" key="1">
    <citation type="journal article" date="2019" name="Int. J. Syst. Evol. Microbiol.">
        <title>The Global Catalogue of Microorganisms (GCM) 10K type strain sequencing project: providing services to taxonomists for standard genome sequencing and annotation.</title>
        <authorList>
            <consortium name="The Broad Institute Genomics Platform"/>
            <consortium name="The Broad Institute Genome Sequencing Center for Infectious Disease"/>
            <person name="Wu L."/>
            <person name="Ma J."/>
        </authorList>
    </citation>
    <scope>NUCLEOTIDE SEQUENCE [LARGE SCALE GENOMIC DNA]</scope>
    <source>
        <strain evidence="7">JCM 18126</strain>
    </source>
</reference>
<keyword evidence="2 3" id="KW-0690">Ribosome biogenesis</keyword>
<feature type="region of interest" description="Disordered" evidence="4">
    <location>
        <begin position="1"/>
        <end position="44"/>
    </location>
</feature>
<accession>A0ABP9HVZ8</accession>
<evidence type="ECO:0000313" key="7">
    <source>
        <dbReference type="Proteomes" id="UP001501195"/>
    </source>
</evidence>
<dbReference type="NCBIfam" id="NF000930">
    <property type="entry name" value="PRK00092.2-2"/>
    <property type="match status" value="1"/>
</dbReference>
<comment type="similarity">
    <text evidence="3">Belongs to the RimP family.</text>
</comment>
<evidence type="ECO:0000256" key="2">
    <source>
        <dbReference type="ARBA" id="ARBA00022517"/>
    </source>
</evidence>
<proteinExistence type="inferred from homology"/>
<feature type="compositionally biased region" description="Basic and acidic residues" evidence="4">
    <location>
        <begin position="29"/>
        <end position="40"/>
    </location>
</feature>
<evidence type="ECO:0000256" key="3">
    <source>
        <dbReference type="HAMAP-Rule" id="MF_01077"/>
    </source>
</evidence>
<dbReference type="InterPro" id="IPR003728">
    <property type="entry name" value="Ribosome_maturation_RimP"/>
</dbReference>
<dbReference type="PANTHER" id="PTHR33867:SF1">
    <property type="entry name" value="RIBOSOME MATURATION FACTOR RIMP"/>
    <property type="match status" value="1"/>
</dbReference>
<gene>
    <name evidence="3" type="primary">rimP</name>
    <name evidence="6" type="ORF">GCM10023225_20580</name>
</gene>
<dbReference type="Proteomes" id="UP001501195">
    <property type="component" value="Unassembled WGS sequence"/>
</dbReference>
<evidence type="ECO:0000259" key="5">
    <source>
        <dbReference type="Pfam" id="PF02576"/>
    </source>
</evidence>
<dbReference type="InterPro" id="IPR018247">
    <property type="entry name" value="EF_Hand_1_Ca_BS"/>
</dbReference>
<protein>
    <recommendedName>
        <fullName evidence="3">Ribosome maturation factor RimP</fullName>
    </recommendedName>
</protein>
<dbReference type="PROSITE" id="PS00018">
    <property type="entry name" value="EF_HAND_1"/>
    <property type="match status" value="1"/>
</dbReference>
<dbReference type="SUPFAM" id="SSF75420">
    <property type="entry name" value="YhbC-like, N-terminal domain"/>
    <property type="match status" value="1"/>
</dbReference>
<dbReference type="Pfam" id="PF02576">
    <property type="entry name" value="RimP_N"/>
    <property type="match status" value="1"/>
</dbReference>
<keyword evidence="7" id="KW-1185">Reference proteome</keyword>
<dbReference type="InterPro" id="IPR035956">
    <property type="entry name" value="RimP_N_sf"/>
</dbReference>
<dbReference type="EMBL" id="BAABIL010000298">
    <property type="protein sequence ID" value="GAA4980216.1"/>
    <property type="molecule type" value="Genomic_DNA"/>
</dbReference>
<feature type="compositionally biased region" description="Acidic residues" evidence="4">
    <location>
        <begin position="219"/>
        <end position="250"/>
    </location>
</feature>
<organism evidence="6 7">
    <name type="scientific">Kineococcus glutinatus</name>
    <dbReference type="NCBI Taxonomy" id="1070872"/>
    <lineage>
        <taxon>Bacteria</taxon>
        <taxon>Bacillati</taxon>
        <taxon>Actinomycetota</taxon>
        <taxon>Actinomycetes</taxon>
        <taxon>Kineosporiales</taxon>
        <taxon>Kineosporiaceae</taxon>
        <taxon>Kineococcus</taxon>
    </lineage>
</organism>
<dbReference type="InterPro" id="IPR028989">
    <property type="entry name" value="RimP_N"/>
</dbReference>
<comment type="caution">
    <text evidence="6">The sequence shown here is derived from an EMBL/GenBank/DDBJ whole genome shotgun (WGS) entry which is preliminary data.</text>
</comment>
<dbReference type="InterPro" id="IPR028998">
    <property type="entry name" value="RimP_C"/>
</dbReference>
<name>A0ABP9HVZ8_9ACTN</name>
<feature type="region of interest" description="Disordered" evidence="4">
    <location>
        <begin position="218"/>
        <end position="277"/>
    </location>
</feature>
<evidence type="ECO:0000313" key="6">
    <source>
        <dbReference type="EMBL" id="GAA4980216.1"/>
    </source>
</evidence>
<dbReference type="CDD" id="cd01734">
    <property type="entry name" value="YlxS_C"/>
    <property type="match status" value="1"/>
</dbReference>
<feature type="domain" description="Ribosome maturation factor RimP N-terminal" evidence="5">
    <location>
        <begin position="57"/>
        <end position="133"/>
    </location>
</feature>
<comment type="function">
    <text evidence="3">Required for maturation of 30S ribosomal subunits.</text>
</comment>
<sequence>MPERCRSTARSGRAPARLHGALRSGPARADPREEPQRAVDEVPAVSGSLSQDVAAVLQDAVAGAGLVLEDVEVASVGRRRVVRVVVDLPAEQEGDVDLDAVAVASTAVSAALDASDVLGPTPYVLEVSSPGVDRPLVQRRHWARARGRLVRAVLADGRTLEGRVLAVSEEGVLLDVQPQGERGRPPARSAPRGEHLLAWAELVRGQVQVEFSRLGADAGLDEDLDEDGDLDEEDFEEDFEEDLEEEDLDGAPDGGTGGSDDEAGGAPGAHAARGELT</sequence>
<dbReference type="HAMAP" id="MF_01077">
    <property type="entry name" value="RimP"/>
    <property type="match status" value="1"/>
</dbReference>
<dbReference type="Gene3D" id="3.30.300.70">
    <property type="entry name" value="RimP-like superfamily, N-terminal"/>
    <property type="match status" value="1"/>
</dbReference>
<dbReference type="PANTHER" id="PTHR33867">
    <property type="entry name" value="RIBOSOME MATURATION FACTOR RIMP"/>
    <property type="match status" value="1"/>
</dbReference>
<comment type="subcellular location">
    <subcellularLocation>
        <location evidence="3">Cytoplasm</location>
    </subcellularLocation>
</comment>
<evidence type="ECO:0000256" key="1">
    <source>
        <dbReference type="ARBA" id="ARBA00022490"/>
    </source>
</evidence>